<evidence type="ECO:0000313" key="12">
    <source>
        <dbReference type="Proteomes" id="UP000318148"/>
    </source>
</evidence>
<dbReference type="InterPro" id="IPR007533">
    <property type="entry name" value="Cyt_c_oxidase_assmbl_CtaG"/>
</dbReference>
<keyword evidence="9 10" id="KW-0472">Membrane</keyword>
<evidence type="ECO:0000313" key="11">
    <source>
        <dbReference type="EMBL" id="RZO02537.1"/>
    </source>
</evidence>
<evidence type="ECO:0000256" key="2">
    <source>
        <dbReference type="ARBA" id="ARBA00004382"/>
    </source>
</evidence>
<comment type="caution">
    <text evidence="11">The sequence shown here is derived from an EMBL/GenBank/DDBJ whole genome shotgun (WGS) entry which is preliminary data.</text>
</comment>
<dbReference type="InterPro" id="IPR023471">
    <property type="entry name" value="CtaG/Cox11_dom_sf"/>
</dbReference>
<keyword evidence="5 10" id="KW-0812">Transmembrane</keyword>
<dbReference type="Proteomes" id="UP000318148">
    <property type="component" value="Unassembled WGS sequence"/>
</dbReference>
<gene>
    <name evidence="11" type="ORF">EVB02_04535</name>
</gene>
<comment type="subcellular location">
    <subcellularLocation>
        <location evidence="2">Cell inner membrane</location>
        <topology evidence="2">Single-pass type II membrane protein</topology>
        <orientation evidence="2">Periplasmic side</orientation>
    </subcellularLocation>
</comment>
<dbReference type="Gene3D" id="2.60.370.10">
    <property type="entry name" value="Ctag/Cox11"/>
    <property type="match status" value="1"/>
</dbReference>
<comment type="function">
    <text evidence="1">Exerts its effect at some terminal stage of cytochrome c oxidase synthesis, probably by being involved in the insertion of the copper B into subunit I.</text>
</comment>
<comment type="similarity">
    <text evidence="3">Belongs to the COX11/CtaG family.</text>
</comment>
<dbReference type="EMBL" id="SHBO01000076">
    <property type="protein sequence ID" value="RZO02537.1"/>
    <property type="molecule type" value="Genomic_DNA"/>
</dbReference>
<evidence type="ECO:0000256" key="1">
    <source>
        <dbReference type="ARBA" id="ARBA00004007"/>
    </source>
</evidence>
<name>A0A520LJK9_9GAMM</name>
<evidence type="ECO:0000256" key="6">
    <source>
        <dbReference type="ARBA" id="ARBA00022968"/>
    </source>
</evidence>
<feature type="transmembrane region" description="Helical" evidence="10">
    <location>
        <begin position="9"/>
        <end position="32"/>
    </location>
</feature>
<reference evidence="11 12" key="1">
    <citation type="submission" date="2019-02" db="EMBL/GenBank/DDBJ databases">
        <title>Prokaryotic population dynamics and viral predation in marine succession experiment using metagenomics: the confinement effect.</title>
        <authorList>
            <person name="Haro-Moreno J.M."/>
            <person name="Rodriguez-Valera F."/>
            <person name="Lopez-Perez M."/>
        </authorList>
    </citation>
    <scope>NUCLEOTIDE SEQUENCE [LARGE SCALE GENOMIC DNA]</scope>
    <source>
        <strain evidence="11">MED-G169</strain>
    </source>
</reference>
<evidence type="ECO:0000256" key="10">
    <source>
        <dbReference type="SAM" id="Phobius"/>
    </source>
</evidence>
<accession>A0A520LJK9</accession>
<evidence type="ECO:0000256" key="8">
    <source>
        <dbReference type="ARBA" id="ARBA00023008"/>
    </source>
</evidence>
<evidence type="ECO:0000256" key="4">
    <source>
        <dbReference type="ARBA" id="ARBA00015384"/>
    </source>
</evidence>
<dbReference type="AlphaFoldDB" id="A0A520LJK9"/>
<dbReference type="PANTHER" id="PTHR21320">
    <property type="entry name" value="CYTOCHROME C OXIDASE ASSEMBLY PROTEIN COX11-RELATED"/>
    <property type="match status" value="1"/>
</dbReference>
<dbReference type="NCBIfam" id="NF003465">
    <property type="entry name" value="PRK05089.1"/>
    <property type="match status" value="1"/>
</dbReference>
<dbReference type="SUPFAM" id="SSF110111">
    <property type="entry name" value="Ctag/Cox11"/>
    <property type="match status" value="1"/>
</dbReference>
<keyword evidence="7 10" id="KW-1133">Transmembrane helix</keyword>
<dbReference type="Pfam" id="PF04442">
    <property type="entry name" value="CtaG_Cox11"/>
    <property type="match status" value="1"/>
</dbReference>
<dbReference type="GO" id="GO:0005507">
    <property type="term" value="F:copper ion binding"/>
    <property type="evidence" value="ECO:0007669"/>
    <property type="project" value="InterPro"/>
</dbReference>
<sequence>MNGTSHKPVIIKSIFAAIVMFLFAIFVLPPLYDLFCEITGIGGRTSGPYQAERLTVDETRLVEVQFVVANNATMPWEFYPVKEKVFIHPGEPKEISYYAKNLTGKDMIGQAIPNILPNNAADYFHKTECFCFNNQPLSAGDDAELMVRFIIDPDLPKSVNTVTLSYTIFDITDRVTDLQMTQL</sequence>
<proteinExistence type="inferred from homology"/>
<keyword evidence="8" id="KW-0186">Copper</keyword>
<organism evidence="11 12">
    <name type="scientific">SAR92 clade bacterium</name>
    <dbReference type="NCBI Taxonomy" id="2315479"/>
    <lineage>
        <taxon>Bacteria</taxon>
        <taxon>Pseudomonadati</taxon>
        <taxon>Pseudomonadota</taxon>
        <taxon>Gammaproteobacteria</taxon>
        <taxon>Cellvibrionales</taxon>
        <taxon>Porticoccaceae</taxon>
        <taxon>SAR92 clade</taxon>
    </lineage>
</organism>
<evidence type="ECO:0000256" key="9">
    <source>
        <dbReference type="ARBA" id="ARBA00023136"/>
    </source>
</evidence>
<dbReference type="PIRSF" id="PIRSF005413">
    <property type="entry name" value="COX11"/>
    <property type="match status" value="1"/>
</dbReference>
<evidence type="ECO:0000256" key="5">
    <source>
        <dbReference type="ARBA" id="ARBA00022692"/>
    </source>
</evidence>
<keyword evidence="6" id="KW-0735">Signal-anchor</keyword>
<dbReference type="GO" id="GO:0005886">
    <property type="term" value="C:plasma membrane"/>
    <property type="evidence" value="ECO:0007669"/>
    <property type="project" value="UniProtKB-SubCell"/>
</dbReference>
<evidence type="ECO:0000256" key="3">
    <source>
        <dbReference type="ARBA" id="ARBA00009620"/>
    </source>
</evidence>
<dbReference type="PANTHER" id="PTHR21320:SF3">
    <property type="entry name" value="CYTOCHROME C OXIDASE ASSEMBLY PROTEIN COX11, MITOCHONDRIAL-RELATED"/>
    <property type="match status" value="1"/>
</dbReference>
<protein>
    <recommendedName>
        <fullName evidence="4">Cytochrome c oxidase assembly protein CtaG</fullName>
    </recommendedName>
</protein>
<evidence type="ECO:0000256" key="7">
    <source>
        <dbReference type="ARBA" id="ARBA00022989"/>
    </source>
</evidence>